<dbReference type="KEGG" id="glz:GLAREA_00274"/>
<dbReference type="GO" id="GO:0005694">
    <property type="term" value="C:chromosome"/>
    <property type="evidence" value="ECO:0007669"/>
    <property type="project" value="TreeGrafter"/>
</dbReference>
<dbReference type="RefSeq" id="XP_008083225.1">
    <property type="nucleotide sequence ID" value="XM_008085034.1"/>
</dbReference>
<dbReference type="OrthoDB" id="5925at2759"/>
<dbReference type="HOGENOM" id="CLU_435483_0_0_1"/>
<dbReference type="GO" id="GO:0005524">
    <property type="term" value="F:ATP binding"/>
    <property type="evidence" value="ECO:0007669"/>
    <property type="project" value="UniProtKB-KW"/>
</dbReference>
<name>S3DAV5_GLAL2</name>
<keyword evidence="1" id="KW-0547">Nucleotide-binding</keyword>
<dbReference type="GO" id="GO:0007131">
    <property type="term" value="P:reciprocal meiotic recombination"/>
    <property type="evidence" value="ECO:0007669"/>
    <property type="project" value="TreeGrafter"/>
</dbReference>
<dbReference type="GO" id="GO:0016887">
    <property type="term" value="F:ATP hydrolysis activity"/>
    <property type="evidence" value="ECO:0007669"/>
    <property type="project" value="InterPro"/>
</dbReference>
<dbReference type="GO" id="GO:0051598">
    <property type="term" value="P:meiotic recombination checkpoint signaling"/>
    <property type="evidence" value="ECO:0007669"/>
    <property type="project" value="TreeGrafter"/>
</dbReference>
<organism evidence="4 5">
    <name type="scientific">Glarea lozoyensis (strain ATCC 20868 / MF5171)</name>
    <dbReference type="NCBI Taxonomy" id="1116229"/>
    <lineage>
        <taxon>Eukaryota</taxon>
        <taxon>Fungi</taxon>
        <taxon>Dikarya</taxon>
        <taxon>Ascomycota</taxon>
        <taxon>Pezizomycotina</taxon>
        <taxon>Leotiomycetes</taxon>
        <taxon>Helotiales</taxon>
        <taxon>Helotiaceae</taxon>
        <taxon>Glarea</taxon>
    </lineage>
</organism>
<keyword evidence="5" id="KW-1185">Reference proteome</keyword>
<dbReference type="InterPro" id="IPR003959">
    <property type="entry name" value="ATPase_AAA_core"/>
</dbReference>
<dbReference type="EMBL" id="KE145367">
    <property type="protein sequence ID" value="EPE29116.1"/>
    <property type="molecule type" value="Genomic_DNA"/>
</dbReference>
<evidence type="ECO:0000313" key="4">
    <source>
        <dbReference type="EMBL" id="EPE29116.1"/>
    </source>
</evidence>
<evidence type="ECO:0000256" key="2">
    <source>
        <dbReference type="ARBA" id="ARBA00022840"/>
    </source>
</evidence>
<gene>
    <name evidence="4" type="ORF">GLAREA_00274</name>
</gene>
<protein>
    <submittedName>
        <fullName evidence="4">p-loop containing nucleoside triphosphate hydrolase</fullName>
    </submittedName>
</protein>
<dbReference type="Pfam" id="PF00004">
    <property type="entry name" value="AAA"/>
    <property type="match status" value="1"/>
</dbReference>
<dbReference type="Proteomes" id="UP000016922">
    <property type="component" value="Unassembled WGS sequence"/>
</dbReference>
<evidence type="ECO:0000259" key="3">
    <source>
        <dbReference type="Pfam" id="PF00004"/>
    </source>
</evidence>
<dbReference type="SUPFAM" id="SSF52540">
    <property type="entry name" value="P-loop containing nucleoside triphosphate hydrolases"/>
    <property type="match status" value="1"/>
</dbReference>
<accession>S3DAV5</accession>
<keyword evidence="2" id="KW-0067">ATP-binding</keyword>
<evidence type="ECO:0000313" key="5">
    <source>
        <dbReference type="Proteomes" id="UP000016922"/>
    </source>
</evidence>
<dbReference type="GO" id="GO:0005634">
    <property type="term" value="C:nucleus"/>
    <property type="evidence" value="ECO:0007669"/>
    <property type="project" value="TreeGrafter"/>
</dbReference>
<reference evidence="4 5" key="1">
    <citation type="journal article" date="2013" name="BMC Genomics">
        <title>Genomics-driven discovery of the pneumocandin biosynthetic gene cluster in the fungus Glarea lozoyensis.</title>
        <authorList>
            <person name="Chen L."/>
            <person name="Yue Q."/>
            <person name="Zhang X."/>
            <person name="Xiang M."/>
            <person name="Wang C."/>
            <person name="Li S."/>
            <person name="Che Y."/>
            <person name="Ortiz-Lopez F.J."/>
            <person name="Bills G.F."/>
            <person name="Liu X."/>
            <person name="An Z."/>
        </authorList>
    </citation>
    <scope>NUCLEOTIDE SEQUENCE [LARGE SCALE GENOMIC DNA]</scope>
    <source>
        <strain evidence="5">ATCC 20868 / MF5171</strain>
    </source>
</reference>
<evidence type="ECO:0000256" key="1">
    <source>
        <dbReference type="ARBA" id="ARBA00022741"/>
    </source>
</evidence>
<sequence>MENDVFTRRKLEEWFEKSPVTPSASFECSTPAYSSTIAAQSLGDDIERETSDIPVSNADGTLQETRTILGNGTVFIEGQLKEELPICEIDKLQDELRSRLFAADFSFQIDEDLLADEDNTPIYLGSLYKWSKSFLESLKVVEYSKATHQTKYYSVSARSSRFDVRLYFLIQDAPNVGQSSFLPQAEVMYLPNTALHGAWERLVFDDGHKSNLVWKITNMSEVAFSYASVVSDVRHESARIVDDICTTLAVLCKDEPCEFNCVLIDEVESLTMSRQRGCLNGESQDTLRATNALLTGLDRLKVYSNILFLCTSNMPELMDSAFLNRCSLQMVIEPPGMESRYAILRGELQRLIRINAINHQGQIPSLSDARQEDNAGTDGVGCRLLDIVKHIGKIVAVSPEGQENSARFLSQLPQEAIELYLRDQYCSLQMAFSFMERFLKIDHLRTPETRSISKADLVCSGCDKSRRREDPVYNTALKIAQSRDGTGKRQLEIYTAGDEAEVLEDLWNFLEGRRKKTRVITTAREITTPSLETHIQTDNLQEENDPENDNTILCHEENSTWDKAHHRALELRPELFLRHDDQLQNVSHIYVFTQEPPTLTDYSSKQIYSSAKLYPEKKSSDTTVRECS</sequence>
<proteinExistence type="predicted"/>
<dbReference type="InterPro" id="IPR027417">
    <property type="entry name" value="P-loop_NTPase"/>
</dbReference>
<dbReference type="GeneID" id="19459334"/>
<feature type="domain" description="ATPase AAA-type core" evidence="3">
    <location>
        <begin position="218"/>
        <end position="332"/>
    </location>
</feature>
<dbReference type="InterPro" id="IPR044539">
    <property type="entry name" value="Pch2-like"/>
</dbReference>
<dbReference type="eggNOG" id="KOG0744">
    <property type="taxonomic scope" value="Eukaryota"/>
</dbReference>
<dbReference type="STRING" id="1116229.S3DAV5"/>
<keyword evidence="4" id="KW-0378">Hydrolase</keyword>
<dbReference type="PANTHER" id="PTHR45991">
    <property type="entry name" value="PACHYTENE CHECKPOINT PROTEIN 2"/>
    <property type="match status" value="1"/>
</dbReference>
<dbReference type="PANTHER" id="PTHR45991:SF1">
    <property type="entry name" value="PACHYTENE CHECKPOINT PROTEIN 2 HOMOLOG"/>
    <property type="match status" value="1"/>
</dbReference>
<dbReference type="AlphaFoldDB" id="S3DAV5"/>
<dbReference type="Gene3D" id="3.40.50.300">
    <property type="entry name" value="P-loop containing nucleotide triphosphate hydrolases"/>
    <property type="match status" value="1"/>
</dbReference>